<keyword evidence="2" id="KW-1185">Reference proteome</keyword>
<dbReference type="EMBL" id="NAJQ01001224">
    <property type="protein sequence ID" value="TKA61441.1"/>
    <property type="molecule type" value="Genomic_DNA"/>
</dbReference>
<evidence type="ECO:0000313" key="1">
    <source>
        <dbReference type="EMBL" id="TKA61441.1"/>
    </source>
</evidence>
<proteinExistence type="predicted"/>
<protein>
    <submittedName>
        <fullName evidence="1">Uncharacterized protein</fullName>
    </submittedName>
</protein>
<comment type="caution">
    <text evidence="1">The sequence shown here is derived from an EMBL/GenBank/DDBJ whole genome shotgun (WGS) entry which is preliminary data.</text>
</comment>
<sequence>MRQKRDTRTENMKVNAVATTKRQTRATRSVTKQEEVNTVANTKRDDAIPGDYSALLRLPDEMIAWIIREAVTTKQPILVCGVTTGRTTSISSDVAILTHPFRANKRLWNIAMSEVYNANNFVQIVDAKVKMYSSRTRRRTHISRVTDTEYAKHVELQVPMLTYQEHALKGVMARYGELDHGSDIERCAQKFKRLRDLTVSIKHNSRLARTKQYYDKEGEPVEEALGYAKDVTARVWAILSALDAYKLKRTGVKMYLVLVQVDDDEGHGVFEIDGRHESIESVLWEMMDYPRCLVRIA</sequence>
<gene>
    <name evidence="1" type="ORF">B0A55_12128</name>
</gene>
<reference evidence="1 2" key="1">
    <citation type="submission" date="2017-03" db="EMBL/GenBank/DDBJ databases">
        <title>Genomes of endolithic fungi from Antarctica.</title>
        <authorList>
            <person name="Coleine C."/>
            <person name="Masonjones S."/>
            <person name="Stajich J.E."/>
        </authorList>
    </citation>
    <scope>NUCLEOTIDE SEQUENCE [LARGE SCALE GENOMIC DNA]</scope>
    <source>
        <strain evidence="1 2">CCFEE 5184</strain>
    </source>
</reference>
<dbReference type="AlphaFoldDB" id="A0A4U0WFG3"/>
<evidence type="ECO:0000313" key="2">
    <source>
        <dbReference type="Proteomes" id="UP000309340"/>
    </source>
</evidence>
<name>A0A4U0WFG3_9PEZI</name>
<organism evidence="1 2">
    <name type="scientific">Friedmanniomyces simplex</name>
    <dbReference type="NCBI Taxonomy" id="329884"/>
    <lineage>
        <taxon>Eukaryota</taxon>
        <taxon>Fungi</taxon>
        <taxon>Dikarya</taxon>
        <taxon>Ascomycota</taxon>
        <taxon>Pezizomycotina</taxon>
        <taxon>Dothideomycetes</taxon>
        <taxon>Dothideomycetidae</taxon>
        <taxon>Mycosphaerellales</taxon>
        <taxon>Teratosphaeriaceae</taxon>
        <taxon>Friedmanniomyces</taxon>
    </lineage>
</organism>
<accession>A0A4U0WFG3</accession>
<dbReference type="Proteomes" id="UP000309340">
    <property type="component" value="Unassembled WGS sequence"/>
</dbReference>